<dbReference type="InterPro" id="IPR032508">
    <property type="entry name" value="FecR_C"/>
</dbReference>
<accession>A0ABY6JB31</accession>
<dbReference type="PANTHER" id="PTHR30273">
    <property type="entry name" value="PERIPLASMIC SIGNAL SENSOR AND SIGMA FACTOR ACTIVATOR FECR-RELATED"/>
    <property type="match status" value="1"/>
</dbReference>
<dbReference type="Gene3D" id="2.60.120.1440">
    <property type="match status" value="1"/>
</dbReference>
<keyword evidence="5" id="KW-1185">Reference proteome</keyword>
<protein>
    <submittedName>
        <fullName evidence="4">DUF4974 domain-containing protein</fullName>
    </submittedName>
</protein>
<evidence type="ECO:0000259" key="2">
    <source>
        <dbReference type="Pfam" id="PF04773"/>
    </source>
</evidence>
<dbReference type="Pfam" id="PF16344">
    <property type="entry name" value="FecR_C"/>
    <property type="match status" value="1"/>
</dbReference>
<dbReference type="EMBL" id="CP107006">
    <property type="protein sequence ID" value="UYQ95501.1"/>
    <property type="molecule type" value="Genomic_DNA"/>
</dbReference>
<sequence length="377" mass="41426">MTKEEIIALTDKVVSGTATDEELVLYNRVFQSFTPPTNDWDTAVLGSRLQVEERLHQGILAKTGYRRAAGLQVRRRLVLAAGMVLLLGAGIYWLAGDRQPAKQVVKVKRQLQDVQPPAGNRAVLTLANGQKILLDSNSTGMLSHQGDVTVSGGAGGQLQYSGTDDEVSINTLSVPKGSRPMVLMLTDGTKIWVDAGSSLQFPTVFPGKTREVTVNGQAYFEVAPKAGQPFFVYSENDQTRLEVLGTSFNVKSFPGGRDAMVTLLSGAIKLKGLVMEPGQQVVVRDGKGLRLQQQPNLEQVMAWRSGLFLFEGEELPAIMQELERYYDISVNNNSKIDERFVLRMPRNVPVSEVLKALEMTKLVRFTITGRTVTISDK</sequence>
<proteinExistence type="predicted"/>
<evidence type="ECO:0000256" key="1">
    <source>
        <dbReference type="SAM" id="Phobius"/>
    </source>
</evidence>
<organism evidence="4 5">
    <name type="scientific">Chitinophaga horti</name>
    <dbReference type="NCBI Taxonomy" id="2920382"/>
    <lineage>
        <taxon>Bacteria</taxon>
        <taxon>Pseudomonadati</taxon>
        <taxon>Bacteroidota</taxon>
        <taxon>Chitinophagia</taxon>
        <taxon>Chitinophagales</taxon>
        <taxon>Chitinophagaceae</taxon>
        <taxon>Chitinophaga</taxon>
    </lineage>
</organism>
<dbReference type="Gene3D" id="3.55.50.30">
    <property type="match status" value="1"/>
</dbReference>
<keyword evidence="1" id="KW-0812">Transmembrane</keyword>
<dbReference type="RefSeq" id="WP_264283227.1">
    <property type="nucleotide sequence ID" value="NZ_CP107006.1"/>
</dbReference>
<dbReference type="Pfam" id="PF04773">
    <property type="entry name" value="FecR"/>
    <property type="match status" value="1"/>
</dbReference>
<name>A0ABY6JB31_9BACT</name>
<dbReference type="PIRSF" id="PIRSF018266">
    <property type="entry name" value="FecR"/>
    <property type="match status" value="1"/>
</dbReference>
<reference evidence="4" key="1">
    <citation type="submission" date="2022-10" db="EMBL/GenBank/DDBJ databases">
        <title>Chitinophaga sp. nov., isolated from soil.</title>
        <authorList>
            <person name="Jeon C.O."/>
        </authorList>
    </citation>
    <scope>NUCLEOTIDE SEQUENCE</scope>
    <source>
        <strain evidence="4">R8</strain>
    </source>
</reference>
<dbReference type="PANTHER" id="PTHR30273:SF2">
    <property type="entry name" value="PROTEIN FECR"/>
    <property type="match status" value="1"/>
</dbReference>
<evidence type="ECO:0000259" key="3">
    <source>
        <dbReference type="Pfam" id="PF16344"/>
    </source>
</evidence>
<feature type="domain" description="FecR protein" evidence="2">
    <location>
        <begin position="182"/>
        <end position="269"/>
    </location>
</feature>
<dbReference type="InterPro" id="IPR012373">
    <property type="entry name" value="Ferrdict_sens_TM"/>
</dbReference>
<feature type="transmembrane region" description="Helical" evidence="1">
    <location>
        <begin position="77"/>
        <end position="95"/>
    </location>
</feature>
<dbReference type="Proteomes" id="UP001162741">
    <property type="component" value="Chromosome"/>
</dbReference>
<dbReference type="InterPro" id="IPR006860">
    <property type="entry name" value="FecR"/>
</dbReference>
<feature type="domain" description="Protein FecR C-terminal" evidence="3">
    <location>
        <begin position="308"/>
        <end position="374"/>
    </location>
</feature>
<keyword evidence="1" id="KW-0472">Membrane</keyword>
<evidence type="ECO:0000313" key="5">
    <source>
        <dbReference type="Proteomes" id="UP001162741"/>
    </source>
</evidence>
<keyword evidence="1" id="KW-1133">Transmembrane helix</keyword>
<evidence type="ECO:0000313" key="4">
    <source>
        <dbReference type="EMBL" id="UYQ95501.1"/>
    </source>
</evidence>
<gene>
    <name evidence="4" type="ORF">MKQ68_10355</name>
</gene>